<proteinExistence type="predicted"/>
<dbReference type="RefSeq" id="WP_008952315.1">
    <property type="nucleotide sequence ID" value="NZ_ACIS01000001.1"/>
</dbReference>
<dbReference type="Proteomes" id="UP000003165">
    <property type="component" value="Unassembled WGS sequence"/>
</dbReference>
<reference evidence="1 2" key="1">
    <citation type="submission" date="2009-02" db="EMBL/GenBank/DDBJ databases">
        <title>Sequencing of the draft genome and assembly of Lutiella nitroferrum 2002.</title>
        <authorList>
            <consortium name="US DOE Joint Genome Institute (JGI-PGF)"/>
            <person name="Lucas S."/>
            <person name="Copeland A."/>
            <person name="Lapidus A."/>
            <person name="Glavina del Rio T."/>
            <person name="Tice H."/>
            <person name="Bruce D."/>
            <person name="Goodwin L."/>
            <person name="Pitluck S."/>
            <person name="Larimer F."/>
            <person name="Land M.L."/>
            <person name="Hauser L."/>
            <person name="Coates J.D."/>
        </authorList>
    </citation>
    <scope>NUCLEOTIDE SEQUENCE [LARGE SCALE GENOMIC DNA]</scope>
    <source>
        <strain evidence="1 2">2002</strain>
    </source>
</reference>
<name>B9YYW0_9NEIS</name>
<dbReference type="EMBL" id="ACIS01000001">
    <property type="protein sequence ID" value="EEG10313.1"/>
    <property type="molecule type" value="Genomic_DNA"/>
</dbReference>
<accession>B9YYW0</accession>
<comment type="caution">
    <text evidence="1">The sequence shown here is derived from an EMBL/GenBank/DDBJ whole genome shotgun (WGS) entry which is preliminary data.</text>
</comment>
<organism evidence="1 2">
    <name type="scientific">Pseudogulbenkiania ferrooxidans 2002</name>
    <dbReference type="NCBI Taxonomy" id="279714"/>
    <lineage>
        <taxon>Bacteria</taxon>
        <taxon>Pseudomonadati</taxon>
        <taxon>Pseudomonadota</taxon>
        <taxon>Betaproteobacteria</taxon>
        <taxon>Neisseriales</taxon>
        <taxon>Chromobacteriaceae</taxon>
        <taxon>Pseudogulbenkiania</taxon>
    </lineage>
</organism>
<protein>
    <submittedName>
        <fullName evidence="1">Uncharacterized protein</fullName>
    </submittedName>
</protein>
<dbReference type="eggNOG" id="ENOG50331TI">
    <property type="taxonomic scope" value="Bacteria"/>
</dbReference>
<dbReference type="AlphaFoldDB" id="B9YYW0"/>
<evidence type="ECO:0000313" key="1">
    <source>
        <dbReference type="EMBL" id="EEG10313.1"/>
    </source>
</evidence>
<sequence length="162" mass="17074" precursor="true">MPHYKDQENRVHVLDSAEFEYLLPLGCVRIGDAEAAALCAPSMDQIRAASLAAINGRASELLANLSAAYPDGEVQSWAQQTREAEALAVDPGAATPMLTAIAASRGLTVEELAARVRAKVQAYAVASGRIIGQRQALEDTIHAVDLSAPDAAEQLGAIQWPA</sequence>
<gene>
    <name evidence="1" type="ORF">FuraDRAFT_0295</name>
</gene>
<keyword evidence="2" id="KW-1185">Reference proteome</keyword>
<evidence type="ECO:0000313" key="2">
    <source>
        <dbReference type="Proteomes" id="UP000003165"/>
    </source>
</evidence>